<dbReference type="GO" id="GO:0015079">
    <property type="term" value="F:potassium ion transmembrane transporter activity"/>
    <property type="evidence" value="ECO:0007669"/>
    <property type="project" value="InterPro"/>
</dbReference>
<dbReference type="STRING" id="3694.A0A3N7GIT8"/>
<evidence type="ECO:0000313" key="2">
    <source>
        <dbReference type="EMBL" id="RQO92638.1"/>
    </source>
</evidence>
<dbReference type="EMBL" id="CM009296">
    <property type="protein sequence ID" value="RQO92638.1"/>
    <property type="molecule type" value="Genomic_DNA"/>
</dbReference>
<sequence>MSVWHYGESKKQAFELENKVSLDSLVSLGIARVPGICLVCSHVTSGVPPMFAHFVTNFPAFHQILIFVTVQFLMIPKVPVIDRFHVSRIGPPDVPLFRCIVRYGYKDIRDSFEFETQLIEKITVSLKCELNCKEILILEQSVLGAKAQRRKELRLQYLQEASEDVNELMEAKEAGVTYMMGHTCVIAREASCILKKLVINYVYGFLRGNSRCPATSLGIPHSALIEVGMVYRV</sequence>
<dbReference type="AlphaFoldDB" id="A0A3N7GIT8"/>
<dbReference type="PANTHER" id="PTHR30540">
    <property type="entry name" value="OSMOTIC STRESS POTASSIUM TRANSPORTER"/>
    <property type="match status" value="1"/>
</dbReference>
<dbReference type="Pfam" id="PF22776">
    <property type="entry name" value="K_trans_C"/>
    <property type="match status" value="1"/>
</dbReference>
<dbReference type="Proteomes" id="UP000006729">
    <property type="component" value="Chromosome 7"/>
</dbReference>
<proteinExistence type="predicted"/>
<protein>
    <recommendedName>
        <fullName evidence="1">K+ potassium transporter C-terminal domain-containing protein</fullName>
    </recommendedName>
</protein>
<evidence type="ECO:0000313" key="3">
    <source>
        <dbReference type="Proteomes" id="UP000006729"/>
    </source>
</evidence>
<dbReference type="InParanoid" id="A0A3N7GIT8"/>
<dbReference type="InterPro" id="IPR003855">
    <property type="entry name" value="K+_transporter"/>
</dbReference>
<reference evidence="2 3" key="1">
    <citation type="journal article" date="2006" name="Science">
        <title>The genome of black cottonwood, Populus trichocarpa (Torr. &amp; Gray).</title>
        <authorList>
            <person name="Tuskan G.A."/>
            <person name="Difazio S."/>
            <person name="Jansson S."/>
            <person name="Bohlmann J."/>
            <person name="Grigoriev I."/>
            <person name="Hellsten U."/>
            <person name="Putnam N."/>
            <person name="Ralph S."/>
            <person name="Rombauts S."/>
            <person name="Salamov A."/>
            <person name="Schein J."/>
            <person name="Sterck L."/>
            <person name="Aerts A."/>
            <person name="Bhalerao R.R."/>
            <person name="Bhalerao R.P."/>
            <person name="Blaudez D."/>
            <person name="Boerjan W."/>
            <person name="Brun A."/>
            <person name="Brunner A."/>
            <person name="Busov V."/>
            <person name="Campbell M."/>
            <person name="Carlson J."/>
            <person name="Chalot M."/>
            <person name="Chapman J."/>
            <person name="Chen G.L."/>
            <person name="Cooper D."/>
            <person name="Coutinho P.M."/>
            <person name="Couturier J."/>
            <person name="Covert S."/>
            <person name="Cronk Q."/>
            <person name="Cunningham R."/>
            <person name="Davis J."/>
            <person name="Degroeve S."/>
            <person name="Dejardin A."/>
            <person name="Depamphilis C."/>
            <person name="Detter J."/>
            <person name="Dirks B."/>
            <person name="Dubchak I."/>
            <person name="Duplessis S."/>
            <person name="Ehlting J."/>
            <person name="Ellis B."/>
            <person name="Gendler K."/>
            <person name="Goodstein D."/>
            <person name="Gribskov M."/>
            <person name="Grimwood J."/>
            <person name="Groover A."/>
            <person name="Gunter L."/>
            <person name="Hamberger B."/>
            <person name="Heinze B."/>
            <person name="Helariutta Y."/>
            <person name="Henrissat B."/>
            <person name="Holligan D."/>
            <person name="Holt R."/>
            <person name="Huang W."/>
            <person name="Islam-Faridi N."/>
            <person name="Jones S."/>
            <person name="Jones-Rhoades M."/>
            <person name="Jorgensen R."/>
            <person name="Joshi C."/>
            <person name="Kangasjarvi J."/>
            <person name="Karlsson J."/>
            <person name="Kelleher C."/>
            <person name="Kirkpatrick R."/>
            <person name="Kirst M."/>
            <person name="Kohler A."/>
            <person name="Kalluri U."/>
            <person name="Larimer F."/>
            <person name="Leebens-Mack J."/>
            <person name="Leple J.C."/>
            <person name="Locascio P."/>
            <person name="Lou Y."/>
            <person name="Lucas S."/>
            <person name="Martin F."/>
            <person name="Montanini B."/>
            <person name="Napoli C."/>
            <person name="Nelson D.R."/>
            <person name="Nelson C."/>
            <person name="Nieminen K."/>
            <person name="Nilsson O."/>
            <person name="Pereda V."/>
            <person name="Peter G."/>
            <person name="Philippe R."/>
            <person name="Pilate G."/>
            <person name="Poliakov A."/>
            <person name="Razumovskaya J."/>
            <person name="Richardson P."/>
            <person name="Rinaldi C."/>
            <person name="Ritland K."/>
            <person name="Rouze P."/>
            <person name="Ryaboy D."/>
            <person name="Schmutz J."/>
            <person name="Schrader J."/>
            <person name="Segerman B."/>
            <person name="Shin H."/>
            <person name="Siddiqui A."/>
            <person name="Sterky F."/>
            <person name="Terry A."/>
            <person name="Tsai C.J."/>
            <person name="Uberbacher E."/>
            <person name="Unneberg P."/>
            <person name="Vahala J."/>
            <person name="Wall K."/>
            <person name="Wessler S."/>
            <person name="Yang G."/>
            <person name="Yin T."/>
            <person name="Douglas C."/>
            <person name="Marra M."/>
            <person name="Sandberg G."/>
            <person name="Van de Peer Y."/>
            <person name="Rokhsar D."/>
        </authorList>
    </citation>
    <scope>NUCLEOTIDE SEQUENCE [LARGE SCALE GENOMIC DNA]</scope>
    <source>
        <strain evidence="3">cv. Nisqually</strain>
    </source>
</reference>
<organism evidence="2 3">
    <name type="scientific">Populus trichocarpa</name>
    <name type="common">Western balsam poplar</name>
    <name type="synonym">Populus balsamifera subsp. trichocarpa</name>
    <dbReference type="NCBI Taxonomy" id="3694"/>
    <lineage>
        <taxon>Eukaryota</taxon>
        <taxon>Viridiplantae</taxon>
        <taxon>Streptophyta</taxon>
        <taxon>Embryophyta</taxon>
        <taxon>Tracheophyta</taxon>
        <taxon>Spermatophyta</taxon>
        <taxon>Magnoliopsida</taxon>
        <taxon>eudicotyledons</taxon>
        <taxon>Gunneridae</taxon>
        <taxon>Pentapetalae</taxon>
        <taxon>rosids</taxon>
        <taxon>fabids</taxon>
        <taxon>Malpighiales</taxon>
        <taxon>Salicaceae</taxon>
        <taxon>Saliceae</taxon>
        <taxon>Populus</taxon>
    </lineage>
</organism>
<feature type="domain" description="K+ potassium transporter C-terminal" evidence="1">
    <location>
        <begin position="34"/>
        <end position="232"/>
    </location>
</feature>
<dbReference type="InterPro" id="IPR053952">
    <property type="entry name" value="K_trans_C"/>
</dbReference>
<dbReference type="PANTHER" id="PTHR30540:SF137">
    <property type="entry name" value="POTASSIUM TRANSPORTER"/>
    <property type="match status" value="1"/>
</dbReference>
<dbReference type="GO" id="GO:0016020">
    <property type="term" value="C:membrane"/>
    <property type="evidence" value="ECO:0007669"/>
    <property type="project" value="InterPro"/>
</dbReference>
<keyword evidence="3" id="KW-1185">Reference proteome</keyword>
<evidence type="ECO:0000259" key="1">
    <source>
        <dbReference type="Pfam" id="PF22776"/>
    </source>
</evidence>
<accession>A0A3N7GIT8</accession>
<gene>
    <name evidence="2" type="ORF">POPTR_007G068200</name>
</gene>
<name>A0A3N7GIT8_POPTR</name>